<organism evidence="2 3">
    <name type="scientific">OM182 bacterium MED-G28</name>
    <dbReference type="NCBI Taxonomy" id="1986256"/>
    <lineage>
        <taxon>Bacteria</taxon>
        <taxon>Pseudomonadati</taxon>
        <taxon>Pseudomonadota</taxon>
        <taxon>Gammaproteobacteria</taxon>
        <taxon>OMG group</taxon>
        <taxon>OM182 clade</taxon>
    </lineage>
</organism>
<dbReference type="InterPro" id="IPR006311">
    <property type="entry name" value="TAT_signal"/>
</dbReference>
<accession>A0A2A5WA94</accession>
<feature type="chain" id="PRO_5012020534" description="DUF1552 domain-containing protein" evidence="1">
    <location>
        <begin position="35"/>
        <end position="434"/>
    </location>
</feature>
<proteinExistence type="predicted"/>
<gene>
    <name evidence="2" type="ORF">CNF02_08385</name>
</gene>
<evidence type="ECO:0008006" key="4">
    <source>
        <dbReference type="Google" id="ProtNLM"/>
    </source>
</evidence>
<evidence type="ECO:0000313" key="2">
    <source>
        <dbReference type="EMBL" id="PDH33455.1"/>
    </source>
</evidence>
<dbReference type="Proteomes" id="UP000219329">
    <property type="component" value="Unassembled WGS sequence"/>
</dbReference>
<dbReference type="AlphaFoldDB" id="A0A2A5WA94"/>
<evidence type="ECO:0000313" key="3">
    <source>
        <dbReference type="Proteomes" id="UP000219329"/>
    </source>
</evidence>
<protein>
    <recommendedName>
        <fullName evidence="4">DUF1552 domain-containing protein</fullName>
    </recommendedName>
</protein>
<evidence type="ECO:0000256" key="1">
    <source>
        <dbReference type="SAM" id="SignalP"/>
    </source>
</evidence>
<dbReference type="Pfam" id="PF07586">
    <property type="entry name" value="HXXSHH"/>
    <property type="match status" value="1"/>
</dbReference>
<dbReference type="EMBL" id="NTJZ01000008">
    <property type="protein sequence ID" value="PDH33455.1"/>
    <property type="molecule type" value="Genomic_DNA"/>
</dbReference>
<name>A0A2A5WA94_9GAMM</name>
<sequence length="434" mass="47788">MIITKKAIPRRAMLRGFGAALALPMLDAMIPAMANTAPKPIKRLGIVYVPNGMRMDHWTPSTVGDGFEFPSILKPMEPFREQLQIISGLHGVDGEGPHARASTRFLTGVASTRDNGSNLRAGISMDQIAGRFLGNETQLSTLELAIDGRDFAGSCDEGFSCAYTNTITWANETTPLPMENNPRAIFERLFGDTGSTDPKVRRARLSKDASLLDSVTQRAQDLSRQLGASDQTKLGQYLEAVRDVERRIQMAEAQSDRELPVVDQPAGIPDTFAEHARLMFDMMALAWETDMTRVATFMMGREITGRTYAEIGVPDAHHPISHHQRDPVKLEKLLKINQYHMTFFAEFLDRLRTSEDANGSLLDSSMIVYGAGMADSNSHYSRELPIMLAGNVAHGGYHLQYPEATPLSNMHLGLLDKLGTPIESLGDSTGRLSI</sequence>
<feature type="signal peptide" evidence="1">
    <location>
        <begin position="1"/>
        <end position="34"/>
    </location>
</feature>
<dbReference type="PROSITE" id="PS51318">
    <property type="entry name" value="TAT"/>
    <property type="match status" value="1"/>
</dbReference>
<reference evidence="2 3" key="1">
    <citation type="submission" date="2017-08" db="EMBL/GenBank/DDBJ databases">
        <title>Fine stratification of microbial communities through a metagenomic profile of the photic zone.</title>
        <authorList>
            <person name="Haro-Moreno J.M."/>
            <person name="Lopez-Perez M."/>
            <person name="De La Torre J."/>
            <person name="Picazo A."/>
            <person name="Camacho A."/>
            <person name="Rodriguez-Valera F."/>
        </authorList>
    </citation>
    <scope>NUCLEOTIDE SEQUENCE [LARGE SCALE GENOMIC DNA]</scope>
    <source>
        <strain evidence="2">MED-G28</strain>
    </source>
</reference>
<comment type="caution">
    <text evidence="2">The sequence shown here is derived from an EMBL/GenBank/DDBJ whole genome shotgun (WGS) entry which is preliminary data.</text>
</comment>
<keyword evidence="1" id="KW-0732">Signal</keyword>
<dbReference type="InterPro" id="IPR011447">
    <property type="entry name" value="DUF1552"/>
</dbReference>